<gene>
    <name evidence="1" type="ORF">GXM_08008</name>
</gene>
<dbReference type="Proteomes" id="UP000326678">
    <property type="component" value="Chromosome Gxm2"/>
</dbReference>
<accession>A0A5P8WD04</accession>
<sequence>MEALIVQNGNAYEEGLREFWEPLKAYQLFLDGTEQLNSFMDR</sequence>
<evidence type="ECO:0000313" key="2">
    <source>
        <dbReference type="Proteomes" id="UP000326678"/>
    </source>
</evidence>
<dbReference type="AlphaFoldDB" id="A0A5P8WD04"/>
<dbReference type="GO" id="GO:0016787">
    <property type="term" value="F:hydrolase activity"/>
    <property type="evidence" value="ECO:0007669"/>
    <property type="project" value="UniProtKB-KW"/>
</dbReference>
<reference evidence="1 2" key="1">
    <citation type="submission" date="2019-10" db="EMBL/GenBank/DDBJ databases">
        <title>Genomic and transcriptomic insights into the perfect genentic adaptation of a filamentous nitrogen-fixing cyanobacterium to rice fields.</title>
        <authorList>
            <person name="Chen Z."/>
        </authorList>
    </citation>
    <scope>NUCLEOTIDE SEQUENCE [LARGE SCALE GENOMIC DNA]</scope>
    <source>
        <strain evidence="1">CCNUC1</strain>
    </source>
</reference>
<proteinExistence type="predicted"/>
<name>A0A5P8WD04_9NOSO</name>
<protein>
    <submittedName>
        <fullName evidence="1">Alpha/beta hydrolase</fullName>
    </submittedName>
</protein>
<dbReference type="KEGG" id="nsh:GXM_08008"/>
<evidence type="ECO:0000313" key="1">
    <source>
        <dbReference type="EMBL" id="QFS50514.1"/>
    </source>
</evidence>
<keyword evidence="1" id="KW-0378">Hydrolase</keyword>
<organism evidence="1 2">
    <name type="scientific">Nostoc sphaeroides CCNUC1</name>
    <dbReference type="NCBI Taxonomy" id="2653204"/>
    <lineage>
        <taxon>Bacteria</taxon>
        <taxon>Bacillati</taxon>
        <taxon>Cyanobacteriota</taxon>
        <taxon>Cyanophyceae</taxon>
        <taxon>Nostocales</taxon>
        <taxon>Nostocaceae</taxon>
        <taxon>Nostoc</taxon>
    </lineage>
</organism>
<keyword evidence="2" id="KW-1185">Reference proteome</keyword>
<dbReference type="EMBL" id="CP045227">
    <property type="protein sequence ID" value="QFS50514.1"/>
    <property type="molecule type" value="Genomic_DNA"/>
</dbReference>